<evidence type="ECO:0000256" key="1">
    <source>
        <dbReference type="ARBA" id="ARBA00004167"/>
    </source>
</evidence>
<dbReference type="InterPro" id="IPR013162">
    <property type="entry name" value="CD80_C2-set"/>
</dbReference>
<dbReference type="SMART" id="SM00060">
    <property type="entry name" value="FN3"/>
    <property type="match status" value="1"/>
</dbReference>
<organism evidence="12 13">
    <name type="scientific">Larinioides sclopetarius</name>
    <dbReference type="NCBI Taxonomy" id="280406"/>
    <lineage>
        <taxon>Eukaryota</taxon>
        <taxon>Metazoa</taxon>
        <taxon>Ecdysozoa</taxon>
        <taxon>Arthropoda</taxon>
        <taxon>Chelicerata</taxon>
        <taxon>Arachnida</taxon>
        <taxon>Araneae</taxon>
        <taxon>Araneomorphae</taxon>
        <taxon>Entelegynae</taxon>
        <taxon>Araneoidea</taxon>
        <taxon>Araneidae</taxon>
        <taxon>Larinioides</taxon>
    </lineage>
</organism>
<evidence type="ECO:0000256" key="9">
    <source>
        <dbReference type="SAM" id="SignalP"/>
    </source>
</evidence>
<gene>
    <name evidence="12" type="ORF">LARSCL_LOCUS1268</name>
</gene>
<dbReference type="InterPro" id="IPR013098">
    <property type="entry name" value="Ig_I-set"/>
</dbReference>
<dbReference type="AlphaFoldDB" id="A0AAV1YW10"/>
<feature type="signal peptide" evidence="9">
    <location>
        <begin position="1"/>
        <end position="20"/>
    </location>
</feature>
<dbReference type="InterPro" id="IPR003598">
    <property type="entry name" value="Ig_sub2"/>
</dbReference>
<keyword evidence="9" id="KW-0732">Signal</keyword>
<evidence type="ECO:0008006" key="14">
    <source>
        <dbReference type="Google" id="ProtNLM"/>
    </source>
</evidence>
<evidence type="ECO:0000256" key="2">
    <source>
        <dbReference type="ARBA" id="ARBA00022692"/>
    </source>
</evidence>
<keyword evidence="5 8" id="KW-0472">Membrane</keyword>
<keyword evidence="3" id="KW-0677">Repeat</keyword>
<feature type="region of interest" description="Disordered" evidence="7">
    <location>
        <begin position="696"/>
        <end position="722"/>
    </location>
</feature>
<comment type="subcellular location">
    <subcellularLocation>
        <location evidence="1">Membrane</location>
        <topology evidence="1">Single-pass membrane protein</topology>
    </subcellularLocation>
</comment>
<dbReference type="SUPFAM" id="SSF48726">
    <property type="entry name" value="Immunoglobulin"/>
    <property type="match status" value="5"/>
</dbReference>
<evidence type="ECO:0000256" key="5">
    <source>
        <dbReference type="ARBA" id="ARBA00023136"/>
    </source>
</evidence>
<feature type="domain" description="Ig-like" evidence="10">
    <location>
        <begin position="258"/>
        <end position="352"/>
    </location>
</feature>
<dbReference type="GO" id="GO:0016020">
    <property type="term" value="C:membrane"/>
    <property type="evidence" value="ECO:0007669"/>
    <property type="project" value="UniProtKB-SubCell"/>
</dbReference>
<reference evidence="12 13" key="1">
    <citation type="submission" date="2024-04" db="EMBL/GenBank/DDBJ databases">
        <authorList>
            <person name="Rising A."/>
            <person name="Reimegard J."/>
            <person name="Sonavane S."/>
            <person name="Akerstrom W."/>
            <person name="Nylinder S."/>
            <person name="Hedman E."/>
            <person name="Kallberg Y."/>
        </authorList>
    </citation>
    <scope>NUCLEOTIDE SEQUENCE [LARGE SCALE GENOMIC DNA]</scope>
</reference>
<dbReference type="PROSITE" id="PS50835">
    <property type="entry name" value="IG_LIKE"/>
    <property type="match status" value="5"/>
</dbReference>
<evidence type="ECO:0000259" key="11">
    <source>
        <dbReference type="PROSITE" id="PS50853"/>
    </source>
</evidence>
<accession>A0AAV1YW10</accession>
<dbReference type="GO" id="GO:0009653">
    <property type="term" value="P:anatomical structure morphogenesis"/>
    <property type="evidence" value="ECO:0007669"/>
    <property type="project" value="UniProtKB-ARBA"/>
</dbReference>
<dbReference type="Proteomes" id="UP001497382">
    <property type="component" value="Unassembled WGS sequence"/>
</dbReference>
<protein>
    <recommendedName>
        <fullName evidence="14">Nephrin/kirre</fullName>
    </recommendedName>
</protein>
<dbReference type="PANTHER" id="PTHR23278:SF19">
    <property type="entry name" value="OBSCURIN"/>
    <property type="match status" value="1"/>
</dbReference>
<dbReference type="SMART" id="SM00408">
    <property type="entry name" value="IGc2"/>
    <property type="match status" value="4"/>
</dbReference>
<sequence>MTEEIKTVCLLLLIVHCALAQEVYHTENEDPIFEDTETPVPYKTVSGGPMNLPCDIQSTIPDDEVYLVLWYKDEIAMPIYSLDARRGKLGQARHASSEELTGRSFFSAKEHPAVLQIDRISPDDEGIYRCRVDFKKARTRHSAILVTVLVPPGIPIIKDINGEVLSGIIGPYNEGESLHLICETEGGKPVPTLWWYNGPSEVIDESYDIMSSLIIRNELVISRLQRRDLMATLTCQAKNNDISPPVQSSVILDMNFKPETISVKGKRKRLSAGKIVQFECETQGSRPPAVITWRKGSQRLKSSVDKMTPQGNVSTSILTLTPTSEDNGKFVTCHADNVRIPNSGIEDSWRLEVHFVPQLNLRLGSKLRHSNILEGNDVYFECNIKAHPWVSETGWKFEGRELVTNISAGVIVSNQSLVLQKVHRINRGRYSCTATNSEGQGESNHVYLRVQYSPVCKKDQETTYGAMLHYPVQIPCEVEADPDDVAFRWEFNSSSGNLELVPTYTSGTKSLVNYIPRSESDFGTLQCWGRNSVGQQRVPCLFFVVPAEPPHSVHNCTISEETENSFRLACMEGKDGGLSQYFFMEIRDMSSNVLQQNVSAQTADFTARGLFPGSTYTVSIFSHNARGRSKPVVIQVSTAASPESQTRQDDMWQLSLNPMLLILCGAVGGLLFVILLIVILIKVHIVRSRKKDLASAAGNEKSIPSSEKSGDNCSEGCNCSGREEEKIRENIPDVVVFSEKLKPGEEAFATYTAENVHWNRISAAPTEEYLSPQVKMKLQSTKGPWPQQSGDWPPQSMEAVQLQFHRPAEDSSSQDPRLTLPMHTLPTIEENPVVSSSTSPPTVIPKQPVIMSARQTDV</sequence>
<dbReference type="InterPro" id="IPR013106">
    <property type="entry name" value="Ig_V-set"/>
</dbReference>
<evidence type="ECO:0000313" key="12">
    <source>
        <dbReference type="EMBL" id="CAL1262911.1"/>
    </source>
</evidence>
<evidence type="ECO:0000256" key="4">
    <source>
        <dbReference type="ARBA" id="ARBA00022989"/>
    </source>
</evidence>
<feature type="domain" description="Ig-like" evidence="10">
    <location>
        <begin position="357"/>
        <end position="449"/>
    </location>
</feature>
<dbReference type="InterPro" id="IPR013783">
    <property type="entry name" value="Ig-like_fold"/>
</dbReference>
<dbReference type="Pfam" id="PF07679">
    <property type="entry name" value="I-set"/>
    <property type="match status" value="1"/>
</dbReference>
<dbReference type="InterPro" id="IPR036116">
    <property type="entry name" value="FN3_sf"/>
</dbReference>
<keyword evidence="2 8" id="KW-0812">Transmembrane</keyword>
<dbReference type="CDD" id="cd00063">
    <property type="entry name" value="FN3"/>
    <property type="match status" value="1"/>
</dbReference>
<dbReference type="InterPro" id="IPR036179">
    <property type="entry name" value="Ig-like_dom_sf"/>
</dbReference>
<feature type="compositionally biased region" description="Polar residues" evidence="7">
    <location>
        <begin position="702"/>
        <end position="717"/>
    </location>
</feature>
<keyword evidence="13" id="KW-1185">Reference proteome</keyword>
<dbReference type="GO" id="GO:0030154">
    <property type="term" value="P:cell differentiation"/>
    <property type="evidence" value="ECO:0007669"/>
    <property type="project" value="UniProtKB-ARBA"/>
</dbReference>
<feature type="chain" id="PRO_5043370944" description="Nephrin/kirre" evidence="9">
    <location>
        <begin position="21"/>
        <end position="858"/>
    </location>
</feature>
<evidence type="ECO:0000259" key="10">
    <source>
        <dbReference type="PROSITE" id="PS50835"/>
    </source>
</evidence>
<keyword evidence="4 8" id="KW-1133">Transmembrane helix</keyword>
<evidence type="ECO:0000313" key="13">
    <source>
        <dbReference type="Proteomes" id="UP001497382"/>
    </source>
</evidence>
<dbReference type="PROSITE" id="PS50853">
    <property type="entry name" value="FN3"/>
    <property type="match status" value="1"/>
</dbReference>
<dbReference type="InterPro" id="IPR003961">
    <property type="entry name" value="FN3_dom"/>
</dbReference>
<evidence type="ECO:0000256" key="3">
    <source>
        <dbReference type="ARBA" id="ARBA00022737"/>
    </source>
</evidence>
<dbReference type="PANTHER" id="PTHR23278">
    <property type="entry name" value="SIDESTEP PROTEIN"/>
    <property type="match status" value="1"/>
</dbReference>
<feature type="domain" description="Ig-like" evidence="10">
    <location>
        <begin position="152"/>
        <end position="251"/>
    </location>
</feature>
<dbReference type="Pfam" id="PF08205">
    <property type="entry name" value="C2-set_2"/>
    <property type="match status" value="1"/>
</dbReference>
<name>A0AAV1YW10_9ARAC</name>
<keyword evidence="6" id="KW-1015">Disulfide bond</keyword>
<evidence type="ECO:0000256" key="7">
    <source>
        <dbReference type="SAM" id="MobiDB-lite"/>
    </source>
</evidence>
<dbReference type="EMBL" id="CAXIEN010000007">
    <property type="protein sequence ID" value="CAL1262911.1"/>
    <property type="molecule type" value="Genomic_DNA"/>
</dbReference>
<dbReference type="InterPro" id="IPR007110">
    <property type="entry name" value="Ig-like_dom"/>
</dbReference>
<comment type="caution">
    <text evidence="12">The sequence shown here is derived from an EMBL/GenBank/DDBJ whole genome shotgun (WGS) entry which is preliminary data.</text>
</comment>
<feature type="transmembrane region" description="Helical" evidence="8">
    <location>
        <begin position="659"/>
        <end position="681"/>
    </location>
</feature>
<proteinExistence type="predicted"/>
<feature type="domain" description="Ig-like" evidence="10">
    <location>
        <begin position="454"/>
        <end position="527"/>
    </location>
</feature>
<evidence type="ECO:0000256" key="8">
    <source>
        <dbReference type="SAM" id="Phobius"/>
    </source>
</evidence>
<feature type="domain" description="Fibronectin type-III" evidence="11">
    <location>
        <begin position="549"/>
        <end position="642"/>
    </location>
</feature>
<feature type="domain" description="Ig-like" evidence="10">
    <location>
        <begin position="31"/>
        <end position="146"/>
    </location>
</feature>
<dbReference type="Gene3D" id="2.60.40.10">
    <property type="entry name" value="Immunoglobulins"/>
    <property type="match status" value="6"/>
</dbReference>
<dbReference type="InterPro" id="IPR003599">
    <property type="entry name" value="Ig_sub"/>
</dbReference>
<dbReference type="Pfam" id="PF07686">
    <property type="entry name" value="V-set"/>
    <property type="match status" value="1"/>
</dbReference>
<dbReference type="SUPFAM" id="SSF49265">
    <property type="entry name" value="Fibronectin type III"/>
    <property type="match status" value="1"/>
</dbReference>
<evidence type="ECO:0000256" key="6">
    <source>
        <dbReference type="ARBA" id="ARBA00023157"/>
    </source>
</evidence>
<feature type="compositionally biased region" description="Low complexity" evidence="7">
    <location>
        <begin position="832"/>
        <end position="841"/>
    </location>
</feature>
<dbReference type="SMART" id="SM00409">
    <property type="entry name" value="IG"/>
    <property type="match status" value="4"/>
</dbReference>
<feature type="region of interest" description="Disordered" evidence="7">
    <location>
        <begin position="829"/>
        <end position="858"/>
    </location>
</feature>